<feature type="region of interest" description="Disordered" evidence="2">
    <location>
        <begin position="877"/>
        <end position="907"/>
    </location>
</feature>
<feature type="transmembrane region" description="Helical" evidence="3">
    <location>
        <begin position="696"/>
        <end position="717"/>
    </location>
</feature>
<protein>
    <recommendedName>
        <fullName evidence="5">PBP domain-containing protein</fullName>
    </recommendedName>
</protein>
<dbReference type="EMBL" id="OVEO01000019">
    <property type="protein sequence ID" value="SPR01933.1"/>
    <property type="molecule type" value="Genomic_DNA"/>
</dbReference>
<feature type="transmembrane region" description="Helical" evidence="3">
    <location>
        <begin position="838"/>
        <end position="864"/>
    </location>
</feature>
<reference evidence="6 7" key="1">
    <citation type="submission" date="2018-03" db="EMBL/GenBank/DDBJ databases">
        <authorList>
            <person name="Fogelqvist J."/>
        </authorList>
    </citation>
    <scope>NUCLEOTIDE SEQUENCE [LARGE SCALE GENOMIC DNA]</scope>
</reference>
<feature type="domain" description="PBP" evidence="5">
    <location>
        <begin position="88"/>
        <end position="275"/>
    </location>
</feature>
<dbReference type="Pfam" id="PF12849">
    <property type="entry name" value="PBP_like_2"/>
    <property type="match status" value="1"/>
</dbReference>
<keyword evidence="3" id="KW-0812">Transmembrane</keyword>
<evidence type="ECO:0000313" key="7">
    <source>
        <dbReference type="Proteomes" id="UP000290189"/>
    </source>
</evidence>
<proteinExistence type="inferred from homology"/>
<feature type="transmembrane region" description="Helical" evidence="3">
    <location>
        <begin position="778"/>
        <end position="796"/>
    </location>
</feature>
<dbReference type="Gene3D" id="3.40.190.10">
    <property type="entry name" value="Periplasmic binding protein-like II"/>
    <property type="match status" value="1"/>
</dbReference>
<evidence type="ECO:0000256" key="4">
    <source>
        <dbReference type="SAM" id="SignalP"/>
    </source>
</evidence>
<comment type="similarity">
    <text evidence="1">Belongs to the PstS family.</text>
</comment>
<feature type="compositionally biased region" description="Polar residues" evidence="2">
    <location>
        <begin position="884"/>
        <end position="901"/>
    </location>
</feature>
<keyword evidence="3" id="KW-0472">Membrane</keyword>
<keyword evidence="6" id="KW-0496">Mitochondrion</keyword>
<organism evidence="6 7">
    <name type="scientific">Plasmodiophora brassicae</name>
    <name type="common">Clubroot disease agent</name>
    <dbReference type="NCBI Taxonomy" id="37360"/>
    <lineage>
        <taxon>Eukaryota</taxon>
        <taxon>Sar</taxon>
        <taxon>Rhizaria</taxon>
        <taxon>Endomyxa</taxon>
        <taxon>Phytomyxea</taxon>
        <taxon>Plasmodiophorida</taxon>
        <taxon>Plasmodiophoridae</taxon>
        <taxon>Plasmodiophora</taxon>
    </lineage>
</organism>
<dbReference type="InterPro" id="IPR050962">
    <property type="entry name" value="Phosphate-bind_PstS"/>
</dbReference>
<dbReference type="Proteomes" id="UP000290189">
    <property type="component" value="Unassembled WGS sequence"/>
</dbReference>
<sequence>MWATLVVLLLGVGGGASAVDVRLGASPSTATVARALLAQYVADAVPLPSDNITMATLVGNVTAWAAGRVVDVVLDLQPAYEPAPTPPGFQAIPFAWQPIAIVYNVPGVSQRLALSLATLRAIFAGNATTWDDARVVADNPGVALPSAQRIAAVVVPAELAAGFAQFLQVPSLNGTTTAAAGGASVVAGTAYAIGFADLDSATRANLSVAAFRNAVGLTVTPDDLDASPDGSTAVVDRAMICAYPILSTVVLAFPTAFDSCAVADEVVRFAHWVLSRTGAGQLGAVVAHDVSGVTVMDGARAIAPGARAITAVTCASASHSVFQNVLQTKRCPVGSQLLIAPAPDDAVVLAANALGAGVVYPEYTCSVCLPGFFDVDGRGLACTACPTGVTCPGGSTVVVQRGYWGIIRPPDSRPASLANVSSLFVMPCEFNRDSCCPTGHCEIGAGVVDGQTTACQDGFMGITCYQCGASKGQWNNQCWDCDRYAHGWIAALFVVVAFVAVIAIALVALFVPQNSERVSFETMLFHYEIGARMLQLNAFWSGAAVRTPENEFLGTLIQARNLDDTLLLLPVASCRIVGDLQRQLAILLMPGFYLFMPAVLIVVAGVPWLRAKKFRFDWAQRSSNDFSAGDDLVHPDRHSAFLRTILTNATLRLVLVASTPLIHRSLSLMKCVRLIGTSEMVIAILPGEQCMTPTHVSLMSVSAVLLFIFVVAVPVWVHRLIGQGEHILNSQLPRYNMLGHLRRRYRDGMTAWVVVDYGLERVFLLVLLVFVPTSANTMSLPLSMGTALMAILYVRTQCLPYAHHADNMLKFFSFASLVGICSIGIIQQSVQGRQNGTYYTVLAFIVLLLACPVICVVIAVRQLLHRHRVVRRRVGPSKQAPTIVPSTRSTNKRASISVSLHHSMRNT</sequence>
<feature type="transmembrane region" description="Helical" evidence="3">
    <location>
        <begin position="808"/>
        <end position="826"/>
    </location>
</feature>
<accession>A0A3P3YP56</accession>
<dbReference type="PANTHER" id="PTHR42996:SF1">
    <property type="entry name" value="PHOSPHATE-BINDING PROTEIN PSTS"/>
    <property type="match status" value="1"/>
</dbReference>
<feature type="transmembrane region" description="Helical" evidence="3">
    <location>
        <begin position="751"/>
        <end position="772"/>
    </location>
</feature>
<feature type="transmembrane region" description="Helical" evidence="3">
    <location>
        <begin position="488"/>
        <end position="511"/>
    </location>
</feature>
<dbReference type="InterPro" id="IPR024370">
    <property type="entry name" value="PBP_domain"/>
</dbReference>
<name>A0A3P3YP56_PLABS</name>
<geneLocation type="mitochondrion" evidence="6"/>
<dbReference type="SUPFAM" id="SSF53850">
    <property type="entry name" value="Periplasmic binding protein-like II"/>
    <property type="match status" value="1"/>
</dbReference>
<evidence type="ECO:0000256" key="3">
    <source>
        <dbReference type="SAM" id="Phobius"/>
    </source>
</evidence>
<feature type="transmembrane region" description="Helical" evidence="3">
    <location>
        <begin position="584"/>
        <end position="609"/>
    </location>
</feature>
<gene>
    <name evidence="6" type="ORF">PLBR_LOCUS9148</name>
</gene>
<keyword evidence="4" id="KW-0732">Signal</keyword>
<feature type="chain" id="PRO_5018048897" description="PBP domain-containing protein" evidence="4">
    <location>
        <begin position="19"/>
        <end position="907"/>
    </location>
</feature>
<feature type="signal peptide" evidence="4">
    <location>
        <begin position="1"/>
        <end position="18"/>
    </location>
</feature>
<dbReference type="AlphaFoldDB" id="A0A3P3YP56"/>
<dbReference type="PANTHER" id="PTHR42996">
    <property type="entry name" value="PHOSPHATE-BINDING PROTEIN PSTS"/>
    <property type="match status" value="1"/>
</dbReference>
<evidence type="ECO:0000259" key="5">
    <source>
        <dbReference type="Pfam" id="PF12849"/>
    </source>
</evidence>
<evidence type="ECO:0000256" key="1">
    <source>
        <dbReference type="ARBA" id="ARBA00008725"/>
    </source>
</evidence>
<keyword evidence="3" id="KW-1133">Transmembrane helix</keyword>
<evidence type="ECO:0000313" key="6">
    <source>
        <dbReference type="EMBL" id="SPR01933.1"/>
    </source>
</evidence>
<evidence type="ECO:0000256" key="2">
    <source>
        <dbReference type="SAM" id="MobiDB-lite"/>
    </source>
</evidence>